<evidence type="ECO:0000256" key="3">
    <source>
        <dbReference type="ARBA" id="ARBA00022553"/>
    </source>
</evidence>
<dbReference type="InterPro" id="IPR035965">
    <property type="entry name" value="PAS-like_dom_sf"/>
</dbReference>
<dbReference type="GO" id="GO:0004673">
    <property type="term" value="F:protein histidine kinase activity"/>
    <property type="evidence" value="ECO:0007669"/>
    <property type="project" value="UniProtKB-EC"/>
</dbReference>
<keyword evidence="8" id="KW-0812">Transmembrane</keyword>
<keyword evidence="7" id="KW-0067">ATP-binding</keyword>
<dbReference type="PANTHER" id="PTHR41523">
    <property type="entry name" value="TWO-COMPONENT SYSTEM SENSOR PROTEIN"/>
    <property type="match status" value="1"/>
</dbReference>
<keyword evidence="4" id="KW-0808">Transferase</keyword>
<keyword evidence="11" id="KW-1185">Reference proteome</keyword>
<reference evidence="10 11" key="1">
    <citation type="submission" date="2020-03" db="EMBL/GenBank/DDBJ databases">
        <title>Roseomonas stagni sp. nov., isolated from pond water in Japan.</title>
        <authorList>
            <person name="Furuhata K."/>
            <person name="Miyamoto H."/>
            <person name="Goto K."/>
        </authorList>
    </citation>
    <scope>NUCLEOTIDE SEQUENCE [LARGE SCALE GENOMIC DNA]</scope>
    <source>
        <strain evidence="10 11">PeD5</strain>
    </source>
</reference>
<dbReference type="SUPFAM" id="SSF55785">
    <property type="entry name" value="PYP-like sensor domain (PAS domain)"/>
    <property type="match status" value="1"/>
</dbReference>
<keyword evidence="8" id="KW-0472">Membrane</keyword>
<feature type="transmembrane region" description="Helical" evidence="8">
    <location>
        <begin position="34"/>
        <end position="59"/>
    </location>
</feature>
<dbReference type="SMART" id="SM00911">
    <property type="entry name" value="HWE_HK"/>
    <property type="match status" value="1"/>
</dbReference>
<evidence type="ECO:0000256" key="6">
    <source>
        <dbReference type="ARBA" id="ARBA00022777"/>
    </source>
</evidence>
<evidence type="ECO:0000256" key="2">
    <source>
        <dbReference type="ARBA" id="ARBA00012438"/>
    </source>
</evidence>
<organism evidence="10 11">
    <name type="scientific">Falsiroseomonas algicola</name>
    <dbReference type="NCBI Taxonomy" id="2716930"/>
    <lineage>
        <taxon>Bacteria</taxon>
        <taxon>Pseudomonadati</taxon>
        <taxon>Pseudomonadota</taxon>
        <taxon>Alphaproteobacteria</taxon>
        <taxon>Acetobacterales</taxon>
        <taxon>Roseomonadaceae</taxon>
        <taxon>Falsiroseomonas</taxon>
    </lineage>
</organism>
<dbReference type="Gene3D" id="3.30.565.10">
    <property type="entry name" value="Histidine kinase-like ATPase, C-terminal domain"/>
    <property type="match status" value="1"/>
</dbReference>
<dbReference type="Gene3D" id="3.30.450.20">
    <property type="entry name" value="PAS domain"/>
    <property type="match status" value="2"/>
</dbReference>
<dbReference type="Pfam" id="PF07536">
    <property type="entry name" value="HWE_HK"/>
    <property type="match status" value="1"/>
</dbReference>
<dbReference type="RefSeq" id="WP_164696271.1">
    <property type="nucleotide sequence ID" value="NZ_JAAIKB010000009.1"/>
</dbReference>
<proteinExistence type="predicted"/>
<dbReference type="AlphaFoldDB" id="A0A6M1LQH5"/>
<name>A0A6M1LQH5_9PROT</name>
<evidence type="ECO:0000256" key="8">
    <source>
        <dbReference type="SAM" id="Phobius"/>
    </source>
</evidence>
<dbReference type="SUPFAM" id="SSF55874">
    <property type="entry name" value="ATPase domain of HSP90 chaperone/DNA topoisomerase II/histidine kinase"/>
    <property type="match status" value="1"/>
</dbReference>
<evidence type="ECO:0000256" key="1">
    <source>
        <dbReference type="ARBA" id="ARBA00000085"/>
    </source>
</evidence>
<dbReference type="CDD" id="cd00130">
    <property type="entry name" value="PAS"/>
    <property type="match status" value="1"/>
</dbReference>
<keyword evidence="5" id="KW-0547">Nucleotide-binding</keyword>
<evidence type="ECO:0000313" key="10">
    <source>
        <dbReference type="EMBL" id="NGM22363.1"/>
    </source>
</evidence>
<gene>
    <name evidence="10" type="ORF">G3576_20260</name>
</gene>
<dbReference type="GO" id="GO:0005524">
    <property type="term" value="F:ATP binding"/>
    <property type="evidence" value="ECO:0007669"/>
    <property type="project" value="UniProtKB-KW"/>
</dbReference>
<dbReference type="InterPro" id="IPR000014">
    <property type="entry name" value="PAS"/>
</dbReference>
<accession>A0A6M1LQH5</accession>
<comment type="catalytic activity">
    <reaction evidence="1">
        <text>ATP + protein L-histidine = ADP + protein N-phospho-L-histidine.</text>
        <dbReference type="EC" id="2.7.13.3"/>
    </reaction>
</comment>
<dbReference type="PANTHER" id="PTHR41523:SF8">
    <property type="entry name" value="ETHYLENE RESPONSE SENSOR PROTEIN"/>
    <property type="match status" value="1"/>
</dbReference>
<feature type="domain" description="Signal transduction histidine kinase HWE region" evidence="9">
    <location>
        <begin position="482"/>
        <end position="558"/>
    </location>
</feature>
<dbReference type="Proteomes" id="UP000475385">
    <property type="component" value="Unassembled WGS sequence"/>
</dbReference>
<dbReference type="EMBL" id="JAAIKB010000009">
    <property type="protein sequence ID" value="NGM22363.1"/>
    <property type="molecule type" value="Genomic_DNA"/>
</dbReference>
<dbReference type="EC" id="2.7.13.3" evidence="2"/>
<dbReference type="InterPro" id="IPR036890">
    <property type="entry name" value="HATPase_C_sf"/>
</dbReference>
<evidence type="ECO:0000313" key="11">
    <source>
        <dbReference type="Proteomes" id="UP000475385"/>
    </source>
</evidence>
<dbReference type="InterPro" id="IPR011102">
    <property type="entry name" value="Sig_transdc_His_kinase_HWE"/>
</dbReference>
<sequence>MDDAARGDAVAGNEAERVLRSARRDQGAARRVRAGFAILLAGVVAALLPLAAIGIYAAMEANRSHRVESEARLMDVARTVAATLDSELQLRLGIARLLASLAAFDDLADTPAEEMQHLFRRLQDSAAILGGATLNVWTGVAGPAETPVRIVSTLQPFAMMRAPVSTPAAEEVIRRAAQTRRPAVGRPFDSVATGNTGLLIAYPVLRNEAVVAVLTVSLRQADIQAVLRQQTLPNGTIAGVVHRDGQLLARVPEAHIGETARPAVMGAIGTATSGGFRGQSLDGQAVVGAFTALQLAPDYVIAVAAPEAVVEADWIRTRTLLLAGAAGAVAMTVLALLLSGGAWRSTRGLVQNQDAWLNIALDKTGLATWESDQATGRAVWSPRHFDLLGYPREPSGRVAAALWWEAVHPDDRAQVRQQWKASGDNPDGLVRLTYRIIRRDDGQVRWCESISRFVAPGRLAGVIMDVTDLRRQEEERLLLAREVDHRSKNLLAVVQAMVSMTRADSAEALRAALSQRVLSLAKTHTLLARNRWQGSTMREVAENELRANGEAIRLEGDAIALRPEAVQPLAMALHELATNAVKYGALSVAGGQVSLAWREAEGQLVLEWREASGPPVQAPASSGFGSRMIARVLAQLGGTIAFDWRAEGLHAVITMPMDRIIPGGSNPPSEAVALDGGAA</sequence>
<evidence type="ECO:0000259" key="9">
    <source>
        <dbReference type="SMART" id="SM00911"/>
    </source>
</evidence>
<evidence type="ECO:0000256" key="4">
    <source>
        <dbReference type="ARBA" id="ARBA00022679"/>
    </source>
</evidence>
<evidence type="ECO:0000256" key="5">
    <source>
        <dbReference type="ARBA" id="ARBA00022741"/>
    </source>
</evidence>
<evidence type="ECO:0000256" key="7">
    <source>
        <dbReference type="ARBA" id="ARBA00022840"/>
    </source>
</evidence>
<keyword evidence="6" id="KW-0418">Kinase</keyword>
<dbReference type="InterPro" id="IPR013655">
    <property type="entry name" value="PAS_fold_3"/>
</dbReference>
<dbReference type="Pfam" id="PF08447">
    <property type="entry name" value="PAS_3"/>
    <property type="match status" value="1"/>
</dbReference>
<comment type="caution">
    <text evidence="10">The sequence shown here is derived from an EMBL/GenBank/DDBJ whole genome shotgun (WGS) entry which is preliminary data.</text>
</comment>
<keyword evidence="3" id="KW-0597">Phosphoprotein</keyword>
<protein>
    <recommendedName>
        <fullName evidence="2">histidine kinase</fullName>
        <ecNumber evidence="2">2.7.13.3</ecNumber>
    </recommendedName>
</protein>
<feature type="transmembrane region" description="Helical" evidence="8">
    <location>
        <begin position="320"/>
        <end position="343"/>
    </location>
</feature>
<keyword evidence="8" id="KW-1133">Transmembrane helix</keyword>
<dbReference type="CDD" id="cd12915">
    <property type="entry name" value="PDC2_DGC_like"/>
    <property type="match status" value="1"/>
</dbReference>